<feature type="compositionally biased region" description="Low complexity" evidence="2">
    <location>
        <begin position="1452"/>
        <end position="1470"/>
    </location>
</feature>
<feature type="compositionally biased region" description="Low complexity" evidence="2">
    <location>
        <begin position="953"/>
        <end position="982"/>
    </location>
</feature>
<dbReference type="InterPro" id="IPR015425">
    <property type="entry name" value="FH2_Formin"/>
</dbReference>
<dbReference type="GO" id="GO:0045010">
    <property type="term" value="P:actin nucleation"/>
    <property type="evidence" value="ECO:0007669"/>
    <property type="project" value="InterPro"/>
</dbReference>
<dbReference type="KEGG" id="bdr:105223499"/>
<dbReference type="Proteomes" id="UP001652620">
    <property type="component" value="Chromosome 1"/>
</dbReference>
<dbReference type="GO" id="GO:0030866">
    <property type="term" value="P:cortical actin cytoskeleton organization"/>
    <property type="evidence" value="ECO:0007669"/>
    <property type="project" value="TreeGrafter"/>
</dbReference>
<keyword evidence="5" id="KW-1185">Reference proteome</keyword>
<dbReference type="RefSeq" id="XP_011199537.2">
    <property type="nucleotide sequence ID" value="XM_011201235.4"/>
</dbReference>
<feature type="compositionally biased region" description="Pro residues" evidence="2">
    <location>
        <begin position="1305"/>
        <end position="1377"/>
    </location>
</feature>
<dbReference type="SMART" id="SM00498">
    <property type="entry name" value="FH2"/>
    <property type="match status" value="1"/>
</dbReference>
<keyword evidence="3" id="KW-1133">Transmembrane helix</keyword>
<evidence type="ECO:0000313" key="5">
    <source>
        <dbReference type="Proteomes" id="UP001652620"/>
    </source>
</evidence>
<dbReference type="InterPro" id="IPR042201">
    <property type="entry name" value="FH2_Formin_sf"/>
</dbReference>
<feature type="region of interest" description="Disordered" evidence="2">
    <location>
        <begin position="881"/>
        <end position="982"/>
    </location>
</feature>
<feature type="compositionally biased region" description="Gly residues" evidence="2">
    <location>
        <begin position="179"/>
        <end position="190"/>
    </location>
</feature>
<dbReference type="FunCoup" id="A0A6I9UY02">
    <property type="interactions" value="68"/>
</dbReference>
<dbReference type="Gene3D" id="1.20.58.2220">
    <property type="entry name" value="Formin, FH2 domain"/>
    <property type="match status" value="1"/>
</dbReference>
<feature type="region of interest" description="Disordered" evidence="2">
    <location>
        <begin position="292"/>
        <end position="383"/>
    </location>
</feature>
<gene>
    <name evidence="6" type="primary">LOC105223499</name>
</gene>
<feature type="compositionally biased region" description="Polar residues" evidence="2">
    <location>
        <begin position="881"/>
        <end position="890"/>
    </location>
</feature>
<sequence>MTKGILKNVRRTLSICFNFILACCYEILPLFAITTTQYAEYVEAKAAATTTTTTTITIEPSTATTRGVRRCHSENKKSNNNSNNNNKSRSLSCSNSQENNSHNKKINKPNKATSSAENPTIANNEACHQAPKRALSEPKTHKPSMQRTRSSAPTNAESMGNTQTNNSAPAHEPQTPTNGAGGGTGVGAGGTQKSRRGSRVKVFARFSQRKQTTQQQQQQPTASASKEAIVATPTSTSAYDDSIEEELLMLRQSHASVIRQLEDEQMDFRKSQKPQTTKKKISKFFSRKVEHETTAVEAVSTEDNKKLTGTKPKRPAPKPPETKETPTVVVPKSNTTSTEQAITAAQQVKTIKSTTTTSKEIKSSNDYEHAAPTSRSSQREHEDHREFIEHLFAAATSNSGSEAAGGTVYIDAAEATDEERESLEYDDDDGYNVNNAGVTARETTNARSRQAKQTQKHALEAGQMEATAVHSTVSLEDFQALPTTQTINKNAASNWNVNAKQNGDGSATYVKRVETSKSLIVDSDKDSDAAQSINVIVAAECGLNQPQRYTYQRQQAKGEINASLDQCVDSEKLEKSEKSVTDGKRVKNAKKLCVRKLVVQTESWKTANAIKRVEVQYRGEQRTKAQEPAESVNEQTVGAESAITRKEATDALDEGEVYDEYNNMLISSGRHSARQEPQQQQQQQHNNYDIVLLKELSTSSDSLFTDPISPRSIGEQQQQHSSETTANESDKRTHLRTYNRLAARGLNDLPTLIKDRPISEISITSADTSGILSPTTARAVHELQRRHRADKVAHLSVSQTTYLELVPDTSPELESDSPDEQMALQLGKKLAQVLSSSGSSGSAATVTPQDNAAVGTVSGAADLFGNLAKTKKIELHNLSSRLGTAANTTPTEEKTDASTTNSKQLPPSTETQSTVIISFKSSQTPVQSQQQLQQQSPTPATPPPTTRTKRETASVSTPTTTTATAAAAAGTASEVAASTPTNATTTTAGALASTESGILTAATPLTPATPSNNVLKRVASLTAEKAAATAAAAAANAINANANGSASATGMAAHLEYISGCRRLSYVPEKLSFAAYEKFEGQMLMKWLISSLQQSGSNLNEQDLNNLTIQYCNNLINVGVLKQISEETDIKNFSPYYMYQWTHTEAPTTSVPLTPGRLDTVAVWPHCSTPSTVPRIPKGVQVDTTTGDLTFQQNLRKRLLACGNLTEVHTVVNELLNVSEMTRRPSKRCIELTDLLNASEATIYEIDKPAAATAGVIPKQSPQDMAIQTDEILVTATTTCPLCKVKAKETSDQEIQTEAEVAPSAPKPPPPPPPPFDAGMAPPPPPPPPPPAPTSTAPAPPPPPPPPGMNAPAPPPPPPPAPGAPAAGPPPPPPALPPLNVSAVPPPPPPGAPKPPSSTTPAPLPNPTEGSWFHTTNTLRKTAVNPPKPMKPLYWTRIVTNAPLPKPPPPQASTDSSGSGSSPDDAVDSATPKEIWQEIEETSLDNIDEFTELFSRQAVVPISKPKEKKVVRVKAMKVLDSKRSQNVGIVSRSLHVDFCEIEHAIYHVDTSVVSLETLQQIINIKATNEELELIKEAAQSDIPLDYPEQFLLKISQISMSTERISCIVFQAEFEEAATVIARKLEVVTQLSQYLIESEDLKHVFAIILTLGNYMNGGNRQRGQADGFTLEILGKLKDVKSKESQTTLLHFIVRTYISRRRKEGIQLLEMILPIPEPSDVERAAQVDFDEVKQQIMDLHKKLKANQKTTERVVSASTPNTLEPFKSKMEEFIESAIKTIDKLNKDLDESRSTFIETMRFYHFTPKSRALEQCTPDQFFEYWTNFTNDFKDIWKKEIATLYDDLLRKSKQIQTQSRKKVKTTKVTPGCLKERILRLSKK</sequence>
<accession>A0A6I9UY02</accession>
<dbReference type="GO" id="GO:0051015">
    <property type="term" value="F:actin filament binding"/>
    <property type="evidence" value="ECO:0007669"/>
    <property type="project" value="TreeGrafter"/>
</dbReference>
<comment type="similarity">
    <text evidence="1">Belongs to the formin homology family. Cappuccino subfamily.</text>
</comment>
<feature type="compositionally biased region" description="Polar residues" evidence="2">
    <location>
        <begin position="143"/>
        <end position="178"/>
    </location>
</feature>
<feature type="region of interest" description="Disordered" evidence="2">
    <location>
        <begin position="1287"/>
        <end position="1471"/>
    </location>
</feature>
<name>A0A6I9UY02_BACDO</name>
<dbReference type="Pfam" id="PF02181">
    <property type="entry name" value="FH2"/>
    <property type="match status" value="1"/>
</dbReference>
<dbReference type="OrthoDB" id="427644at2759"/>
<dbReference type="InParanoid" id="A0A6I9UY02"/>
<feature type="region of interest" description="Disordered" evidence="2">
    <location>
        <begin position="131"/>
        <end position="237"/>
    </location>
</feature>
<feature type="domain" description="FH2" evidence="4">
    <location>
        <begin position="1420"/>
        <end position="1853"/>
    </location>
</feature>
<feature type="transmembrane region" description="Helical" evidence="3">
    <location>
        <begin position="12"/>
        <end position="33"/>
    </location>
</feature>
<reference evidence="6" key="2">
    <citation type="submission" date="2025-08" db="UniProtKB">
        <authorList>
            <consortium name="RefSeq"/>
        </authorList>
    </citation>
    <scope>IDENTIFICATION</scope>
    <source>
        <tissue evidence="6">Adult</tissue>
    </source>
</reference>
<feature type="compositionally biased region" description="Low complexity" evidence="2">
    <location>
        <begin position="921"/>
        <end position="938"/>
    </location>
</feature>
<feature type="compositionally biased region" description="Pro residues" evidence="2">
    <location>
        <begin position="1384"/>
        <end position="1406"/>
    </location>
</feature>
<evidence type="ECO:0000256" key="2">
    <source>
        <dbReference type="SAM" id="MobiDB-lite"/>
    </source>
</evidence>
<evidence type="ECO:0000256" key="1">
    <source>
        <dbReference type="ARBA" id="ARBA00005271"/>
    </source>
</evidence>
<dbReference type="PROSITE" id="PS51257">
    <property type="entry name" value="PROKAR_LIPOPROTEIN"/>
    <property type="match status" value="1"/>
</dbReference>
<proteinExistence type="inferred from homology"/>
<evidence type="ECO:0000313" key="6">
    <source>
        <dbReference type="RefSeq" id="XP_011199537.2"/>
    </source>
</evidence>
<dbReference type="GO" id="GO:0005884">
    <property type="term" value="C:actin filament"/>
    <property type="evidence" value="ECO:0007669"/>
    <property type="project" value="InterPro"/>
</dbReference>
<keyword evidence="3" id="KW-0472">Membrane</keyword>
<feature type="compositionally biased region" description="Low complexity" evidence="2">
    <location>
        <begin position="78"/>
        <end position="96"/>
    </location>
</feature>
<dbReference type="InterPro" id="IPR001265">
    <property type="entry name" value="Formin_Cappuccino_subfam"/>
</dbReference>
<dbReference type="GeneID" id="105223499"/>
<feature type="region of interest" description="Disordered" evidence="2">
    <location>
        <begin position="60"/>
        <end position="118"/>
    </location>
</feature>
<organism evidence="5 6">
    <name type="scientific">Bactrocera dorsalis</name>
    <name type="common">Oriental fruit fly</name>
    <name type="synonym">Dacus dorsalis</name>
    <dbReference type="NCBI Taxonomy" id="27457"/>
    <lineage>
        <taxon>Eukaryota</taxon>
        <taxon>Metazoa</taxon>
        <taxon>Ecdysozoa</taxon>
        <taxon>Arthropoda</taxon>
        <taxon>Hexapoda</taxon>
        <taxon>Insecta</taxon>
        <taxon>Pterygota</taxon>
        <taxon>Neoptera</taxon>
        <taxon>Endopterygota</taxon>
        <taxon>Diptera</taxon>
        <taxon>Brachycera</taxon>
        <taxon>Muscomorpha</taxon>
        <taxon>Tephritoidea</taxon>
        <taxon>Tephritidae</taxon>
        <taxon>Bactrocera</taxon>
        <taxon>Bactrocera</taxon>
    </lineage>
</organism>
<reference evidence="5" key="1">
    <citation type="submission" date="2025-05" db="UniProtKB">
        <authorList>
            <consortium name="RefSeq"/>
        </authorList>
    </citation>
    <scope>NUCLEOTIDE SEQUENCE [LARGE SCALE GENOMIC DNA]</scope>
</reference>
<dbReference type="PRINTS" id="PR00828">
    <property type="entry name" value="FORMIN"/>
</dbReference>
<dbReference type="GO" id="GO:0008017">
    <property type="term" value="F:microtubule binding"/>
    <property type="evidence" value="ECO:0007669"/>
    <property type="project" value="InterPro"/>
</dbReference>
<feature type="compositionally biased region" description="Low complexity" evidence="2">
    <location>
        <begin position="349"/>
        <end position="358"/>
    </location>
</feature>
<dbReference type="GO" id="GO:0005737">
    <property type="term" value="C:cytoplasm"/>
    <property type="evidence" value="ECO:0007669"/>
    <property type="project" value="TreeGrafter"/>
</dbReference>
<dbReference type="PANTHER" id="PTHR45920:SF7">
    <property type="entry name" value="FORMIN-G"/>
    <property type="match status" value="1"/>
</dbReference>
<dbReference type="PROSITE" id="PS51444">
    <property type="entry name" value="FH2"/>
    <property type="match status" value="1"/>
</dbReference>
<protein>
    <submittedName>
        <fullName evidence="6">Protein cappuccino isoform X1</fullName>
    </submittedName>
</protein>
<dbReference type="PANTHER" id="PTHR45920">
    <property type="entry name" value="FORMIN HOMOLOGY 2 DOMAIN CONTAINING, ISOFORM I"/>
    <property type="match status" value="1"/>
</dbReference>
<keyword evidence="3" id="KW-0812">Transmembrane</keyword>
<dbReference type="SUPFAM" id="SSF101447">
    <property type="entry name" value="Formin homology 2 domain (FH2 domain)"/>
    <property type="match status" value="1"/>
</dbReference>
<feature type="compositionally biased region" description="Polar residues" evidence="2">
    <location>
        <begin position="714"/>
        <end position="727"/>
    </location>
</feature>
<feature type="compositionally biased region" description="Polar residues" evidence="2">
    <location>
        <begin position="333"/>
        <end position="348"/>
    </location>
</feature>
<evidence type="ECO:0000256" key="3">
    <source>
        <dbReference type="SAM" id="Phobius"/>
    </source>
</evidence>
<feature type="region of interest" description="Disordered" evidence="2">
    <location>
        <begin position="701"/>
        <end position="734"/>
    </location>
</feature>
<feature type="compositionally biased region" description="Basic and acidic residues" evidence="2">
    <location>
        <begin position="359"/>
        <end position="369"/>
    </location>
</feature>
<evidence type="ECO:0000259" key="4">
    <source>
        <dbReference type="PROSITE" id="PS51444"/>
    </source>
</evidence>
<feature type="compositionally biased region" description="Polar residues" evidence="2">
    <location>
        <begin position="897"/>
        <end position="920"/>
    </location>
</feature>